<dbReference type="InterPro" id="IPR036249">
    <property type="entry name" value="Thioredoxin-like_sf"/>
</dbReference>
<dbReference type="InterPro" id="IPR013766">
    <property type="entry name" value="Thioredoxin_domain"/>
</dbReference>
<reference evidence="2 3" key="1">
    <citation type="submission" date="2018-09" db="EMBL/GenBank/DDBJ databases">
        <title>Genome sequencing of strain 2DFW10M-5.</title>
        <authorList>
            <person name="Heo J."/>
            <person name="Kim S.-J."/>
            <person name="Kwon S.-W."/>
        </authorList>
    </citation>
    <scope>NUCLEOTIDE SEQUENCE [LARGE SCALE GENOMIC DNA]</scope>
    <source>
        <strain evidence="2 3">2DFW10M-5</strain>
    </source>
</reference>
<organism evidence="2 3">
    <name type="scientific">Gryllotalpicola protaetiae</name>
    <dbReference type="NCBI Taxonomy" id="2419771"/>
    <lineage>
        <taxon>Bacteria</taxon>
        <taxon>Bacillati</taxon>
        <taxon>Actinomycetota</taxon>
        <taxon>Actinomycetes</taxon>
        <taxon>Micrococcales</taxon>
        <taxon>Microbacteriaceae</taxon>
        <taxon>Gryllotalpicola</taxon>
    </lineage>
</organism>
<dbReference type="EMBL" id="CP032624">
    <property type="protein sequence ID" value="AYG02081.1"/>
    <property type="molecule type" value="Genomic_DNA"/>
</dbReference>
<dbReference type="Pfam" id="PF00085">
    <property type="entry name" value="Thioredoxin"/>
    <property type="match status" value="1"/>
</dbReference>
<dbReference type="CDD" id="cd02947">
    <property type="entry name" value="TRX_family"/>
    <property type="match status" value="1"/>
</dbReference>
<dbReference type="Gene3D" id="3.40.30.10">
    <property type="entry name" value="Glutaredoxin"/>
    <property type="match status" value="1"/>
</dbReference>
<proteinExistence type="predicted"/>
<dbReference type="SUPFAM" id="SSF52833">
    <property type="entry name" value="Thioredoxin-like"/>
    <property type="match status" value="1"/>
</dbReference>
<dbReference type="OrthoDB" id="1495530at2"/>
<name>A0A387BUE2_9MICO</name>
<evidence type="ECO:0000313" key="3">
    <source>
        <dbReference type="Proteomes" id="UP000275069"/>
    </source>
</evidence>
<dbReference type="RefSeq" id="WP_120787615.1">
    <property type="nucleotide sequence ID" value="NZ_CP032624.1"/>
</dbReference>
<dbReference type="KEGG" id="gry:D7I44_00030"/>
<protein>
    <submittedName>
        <fullName evidence="2">Thioredoxin</fullName>
    </submittedName>
</protein>
<sequence>MQLTLFTSAFCGPCMSTRAVLAEAGRLIPGAAVVEKDVVRFEADAEQAGIRSTPTVIVTDAGGAEVFRAEGVPTLNQVLVAASKAL</sequence>
<feature type="domain" description="Thioredoxin" evidence="1">
    <location>
        <begin position="4"/>
        <end position="76"/>
    </location>
</feature>
<dbReference type="Proteomes" id="UP000275069">
    <property type="component" value="Chromosome"/>
</dbReference>
<evidence type="ECO:0000313" key="2">
    <source>
        <dbReference type="EMBL" id="AYG02081.1"/>
    </source>
</evidence>
<gene>
    <name evidence="2" type="ORF">D7I44_00030</name>
</gene>
<accession>A0A387BUE2</accession>
<keyword evidence="3" id="KW-1185">Reference proteome</keyword>
<evidence type="ECO:0000259" key="1">
    <source>
        <dbReference type="Pfam" id="PF00085"/>
    </source>
</evidence>
<dbReference type="AlphaFoldDB" id="A0A387BUE2"/>